<proteinExistence type="predicted"/>
<dbReference type="EMBL" id="JABCRI010000017">
    <property type="protein sequence ID" value="KAF8390985.1"/>
    <property type="molecule type" value="Genomic_DNA"/>
</dbReference>
<dbReference type="AlphaFoldDB" id="A0A834YNG2"/>
<comment type="subcellular location">
    <subcellularLocation>
        <location evidence="1">Membrane</location>
        <topology evidence="1">Multi-pass membrane protein</topology>
    </subcellularLocation>
</comment>
<keyword evidence="2 5" id="KW-0812">Transmembrane</keyword>
<evidence type="ECO:0000256" key="3">
    <source>
        <dbReference type="ARBA" id="ARBA00022989"/>
    </source>
</evidence>
<keyword evidence="7" id="KW-1185">Reference proteome</keyword>
<evidence type="ECO:0000256" key="4">
    <source>
        <dbReference type="ARBA" id="ARBA00023136"/>
    </source>
</evidence>
<dbReference type="GO" id="GO:0004791">
    <property type="term" value="F:thioredoxin-disulfide reductase (NADPH) activity"/>
    <property type="evidence" value="ECO:0007669"/>
    <property type="project" value="TreeGrafter"/>
</dbReference>
<evidence type="ECO:0000256" key="2">
    <source>
        <dbReference type="ARBA" id="ARBA00022692"/>
    </source>
</evidence>
<dbReference type="InterPro" id="IPR007203">
    <property type="entry name" value="ORMDL"/>
</dbReference>
<feature type="transmembrane region" description="Helical" evidence="5">
    <location>
        <begin position="31"/>
        <end position="51"/>
    </location>
</feature>
<keyword evidence="4 5" id="KW-0472">Membrane</keyword>
<protein>
    <submittedName>
        <fullName evidence="6">Uncharacterized protein</fullName>
    </submittedName>
</protein>
<evidence type="ECO:0000256" key="1">
    <source>
        <dbReference type="ARBA" id="ARBA00004141"/>
    </source>
</evidence>
<dbReference type="GO" id="GO:0005789">
    <property type="term" value="C:endoplasmic reticulum membrane"/>
    <property type="evidence" value="ECO:0007669"/>
    <property type="project" value="InterPro"/>
</dbReference>
<evidence type="ECO:0000313" key="6">
    <source>
        <dbReference type="EMBL" id="KAF8390985.1"/>
    </source>
</evidence>
<name>A0A834YNG2_TETSI</name>
<feature type="transmembrane region" description="Helical" evidence="5">
    <location>
        <begin position="71"/>
        <end position="89"/>
    </location>
</feature>
<evidence type="ECO:0000313" key="7">
    <source>
        <dbReference type="Proteomes" id="UP000655225"/>
    </source>
</evidence>
<evidence type="ECO:0000256" key="5">
    <source>
        <dbReference type="SAM" id="Phobius"/>
    </source>
</evidence>
<dbReference type="Proteomes" id="UP000655225">
    <property type="component" value="Unassembled WGS sequence"/>
</dbReference>
<keyword evidence="3 5" id="KW-1133">Transmembrane helix</keyword>
<dbReference type="InterPro" id="IPR019389">
    <property type="entry name" value="Selenoprotein_T"/>
</dbReference>
<dbReference type="PANTHER" id="PTHR13544">
    <property type="entry name" value="SELENOPROTEIN T"/>
    <property type="match status" value="1"/>
</dbReference>
<dbReference type="OrthoDB" id="1932233at2759"/>
<comment type="caution">
    <text evidence="6">The sequence shown here is derived from an EMBL/GenBank/DDBJ whole genome shotgun (WGS) entry which is preliminary data.</text>
</comment>
<reference evidence="6 7" key="1">
    <citation type="submission" date="2020-04" db="EMBL/GenBank/DDBJ databases">
        <title>Plant Genome Project.</title>
        <authorList>
            <person name="Zhang R.-G."/>
        </authorList>
    </citation>
    <scope>NUCLEOTIDE SEQUENCE [LARGE SCALE GENOMIC DNA]</scope>
    <source>
        <strain evidence="6">YNK0</strain>
        <tissue evidence="6">Leaf</tissue>
    </source>
</reference>
<sequence>MKKMLETSFSRIEVTLANQPPTFPKRLLRKVVPVVQIGVVGIVMAGEQIFPRLGNMMPPPWYLIASHTADYQHPMLFLNTFAVFVLVVAKFPNMHKVRIFGINTEQ</sequence>
<gene>
    <name evidence="6" type="ORF">HHK36_023285</name>
</gene>
<dbReference type="GO" id="GO:0045454">
    <property type="term" value="P:cell redox homeostasis"/>
    <property type="evidence" value="ECO:0007669"/>
    <property type="project" value="TreeGrafter"/>
</dbReference>
<organism evidence="6 7">
    <name type="scientific">Tetracentron sinense</name>
    <name type="common">Spur-leaf</name>
    <dbReference type="NCBI Taxonomy" id="13715"/>
    <lineage>
        <taxon>Eukaryota</taxon>
        <taxon>Viridiplantae</taxon>
        <taxon>Streptophyta</taxon>
        <taxon>Embryophyta</taxon>
        <taxon>Tracheophyta</taxon>
        <taxon>Spermatophyta</taxon>
        <taxon>Magnoliopsida</taxon>
        <taxon>Trochodendrales</taxon>
        <taxon>Trochodendraceae</taxon>
        <taxon>Tetracentron</taxon>
    </lineage>
</organism>
<dbReference type="Pfam" id="PF04061">
    <property type="entry name" value="ORMDL"/>
    <property type="match status" value="1"/>
</dbReference>
<accession>A0A834YNG2</accession>
<dbReference type="PANTHER" id="PTHR13544:SF0">
    <property type="entry name" value="THIOREDOXIN REDUCTASE-LIKE SELENOPROTEIN T"/>
    <property type="match status" value="1"/>
</dbReference>